<dbReference type="PANTHER" id="PTHR24252:SF7">
    <property type="entry name" value="HYALIN"/>
    <property type="match status" value="1"/>
</dbReference>
<sequence length="374" mass="42100">MNFRIAFTIIYFLSVSEVISKEIPVLNSTIACGPTRPLMVTQKLGFLVSPRTANFNYYPANQNCTWTLKAPEGKVFVLQKIYFALNLDCSSDVLNVFEGEPPNHKKIGRFCGYWVPARYKSKSNIVHLNFLSGRTPRNIGFQFYFQQEDPKVTCDDDQVACRHRTKCIPIVKKCDGIDDCGDGTDEEKCDTKNSTFTTCGVPTVKPVLESYRIVGGRKAVAGSWPWQVSLRLIGTEPFSHTCGGVLINKQWILTAAHCFQDNNLDVGRWSVLLGKHFRLVPDETEQIRYMESIHIHPEYEGLKPYEPSQTWLQRKQHDLAIVKLNAPVTITDYISPVCLPPANYTIPVGTVCYVTGWGATFGKFAGLFPLLSIV</sequence>
<evidence type="ECO:0000313" key="9">
    <source>
        <dbReference type="EMBL" id="GBL96329.1"/>
    </source>
</evidence>
<evidence type="ECO:0000256" key="5">
    <source>
        <dbReference type="PROSITE-ProRule" id="PRU00124"/>
    </source>
</evidence>
<dbReference type="CDD" id="cd00190">
    <property type="entry name" value="Tryp_SPc"/>
    <property type="match status" value="1"/>
</dbReference>
<dbReference type="InterPro" id="IPR043504">
    <property type="entry name" value="Peptidase_S1_PA_chymotrypsin"/>
</dbReference>
<evidence type="ECO:0000256" key="6">
    <source>
        <dbReference type="SAM" id="SignalP"/>
    </source>
</evidence>
<dbReference type="SMART" id="SM00192">
    <property type="entry name" value="LDLa"/>
    <property type="match status" value="1"/>
</dbReference>
<dbReference type="PANTHER" id="PTHR24252">
    <property type="entry name" value="ACROSIN-RELATED"/>
    <property type="match status" value="1"/>
</dbReference>
<accession>A0A4Y2BX33</accession>
<feature type="domain" description="CUB" evidence="7">
    <location>
        <begin position="32"/>
        <end position="148"/>
    </location>
</feature>
<dbReference type="SMART" id="SM00042">
    <property type="entry name" value="CUB"/>
    <property type="match status" value="1"/>
</dbReference>
<keyword evidence="3" id="KW-0720">Serine protease</keyword>
<evidence type="ECO:0000256" key="3">
    <source>
        <dbReference type="ARBA" id="ARBA00022825"/>
    </source>
</evidence>
<dbReference type="Pfam" id="PF00089">
    <property type="entry name" value="Trypsin"/>
    <property type="match status" value="1"/>
</dbReference>
<dbReference type="GO" id="GO:0004252">
    <property type="term" value="F:serine-type endopeptidase activity"/>
    <property type="evidence" value="ECO:0007669"/>
    <property type="project" value="InterPro"/>
</dbReference>
<dbReference type="Pfam" id="PF00431">
    <property type="entry name" value="CUB"/>
    <property type="match status" value="1"/>
</dbReference>
<dbReference type="SMART" id="SM00020">
    <property type="entry name" value="Tryp_SPc"/>
    <property type="match status" value="1"/>
</dbReference>
<evidence type="ECO:0000313" key="10">
    <source>
        <dbReference type="Proteomes" id="UP000499080"/>
    </source>
</evidence>
<keyword evidence="2" id="KW-0378">Hydrolase</keyword>
<keyword evidence="6" id="KW-0732">Signal</keyword>
<keyword evidence="10" id="KW-1185">Reference proteome</keyword>
<keyword evidence="1" id="KW-0645">Protease</keyword>
<dbReference type="FunFam" id="2.40.10.10:FF:000060">
    <property type="entry name" value="Acrosin"/>
    <property type="match status" value="1"/>
</dbReference>
<evidence type="ECO:0000259" key="7">
    <source>
        <dbReference type="PROSITE" id="PS01180"/>
    </source>
</evidence>
<organism evidence="9 10">
    <name type="scientific">Araneus ventricosus</name>
    <name type="common">Orbweaver spider</name>
    <name type="synonym">Epeira ventricosa</name>
    <dbReference type="NCBI Taxonomy" id="182803"/>
    <lineage>
        <taxon>Eukaryota</taxon>
        <taxon>Metazoa</taxon>
        <taxon>Ecdysozoa</taxon>
        <taxon>Arthropoda</taxon>
        <taxon>Chelicerata</taxon>
        <taxon>Arachnida</taxon>
        <taxon>Araneae</taxon>
        <taxon>Araneomorphae</taxon>
        <taxon>Entelegynae</taxon>
        <taxon>Araneoidea</taxon>
        <taxon>Araneidae</taxon>
        <taxon>Araneus</taxon>
    </lineage>
</organism>
<dbReference type="InterPro" id="IPR002172">
    <property type="entry name" value="LDrepeatLR_classA_rpt"/>
</dbReference>
<comment type="caution">
    <text evidence="5">Lacks conserved residue(s) required for the propagation of feature annotation.</text>
</comment>
<dbReference type="Gene3D" id="4.10.400.10">
    <property type="entry name" value="Low-density Lipoprotein Receptor"/>
    <property type="match status" value="1"/>
</dbReference>
<dbReference type="PROSITE" id="PS01180">
    <property type="entry name" value="CUB"/>
    <property type="match status" value="1"/>
</dbReference>
<dbReference type="OrthoDB" id="93664at2759"/>
<dbReference type="PROSITE" id="PS50240">
    <property type="entry name" value="TRYPSIN_DOM"/>
    <property type="match status" value="1"/>
</dbReference>
<dbReference type="PROSITE" id="PS50068">
    <property type="entry name" value="LDLRA_2"/>
    <property type="match status" value="1"/>
</dbReference>
<evidence type="ECO:0000256" key="2">
    <source>
        <dbReference type="ARBA" id="ARBA00022801"/>
    </source>
</evidence>
<dbReference type="CDD" id="cd00112">
    <property type="entry name" value="LDLa"/>
    <property type="match status" value="1"/>
</dbReference>
<dbReference type="CDD" id="cd00041">
    <property type="entry name" value="CUB"/>
    <property type="match status" value="1"/>
</dbReference>
<dbReference type="PROSITE" id="PS00134">
    <property type="entry name" value="TRYPSIN_HIS"/>
    <property type="match status" value="1"/>
</dbReference>
<protein>
    <submittedName>
        <fullName evidence="9">Ovochymase-1</fullName>
    </submittedName>
</protein>
<reference evidence="9 10" key="1">
    <citation type="journal article" date="2019" name="Sci. Rep.">
        <title>Orb-weaving spider Araneus ventricosus genome elucidates the spidroin gene catalogue.</title>
        <authorList>
            <person name="Kono N."/>
            <person name="Nakamura H."/>
            <person name="Ohtoshi R."/>
            <person name="Moran D.A.P."/>
            <person name="Shinohara A."/>
            <person name="Yoshida Y."/>
            <person name="Fujiwara M."/>
            <person name="Mori M."/>
            <person name="Tomita M."/>
            <person name="Arakawa K."/>
        </authorList>
    </citation>
    <scope>NUCLEOTIDE SEQUENCE [LARGE SCALE GENOMIC DNA]</scope>
</reference>
<dbReference type="PROSITE" id="PS01209">
    <property type="entry name" value="LDLRA_1"/>
    <property type="match status" value="1"/>
</dbReference>
<evidence type="ECO:0000259" key="8">
    <source>
        <dbReference type="PROSITE" id="PS50240"/>
    </source>
</evidence>
<keyword evidence="4 5" id="KW-1015">Disulfide bond</keyword>
<dbReference type="InterPro" id="IPR036055">
    <property type="entry name" value="LDL_receptor-like_sf"/>
</dbReference>
<dbReference type="Gene3D" id="2.60.120.290">
    <property type="entry name" value="Spermadhesin, CUB domain"/>
    <property type="match status" value="1"/>
</dbReference>
<dbReference type="GO" id="GO:0006508">
    <property type="term" value="P:proteolysis"/>
    <property type="evidence" value="ECO:0007669"/>
    <property type="project" value="UniProtKB-KW"/>
</dbReference>
<dbReference type="SUPFAM" id="SSF49854">
    <property type="entry name" value="Spermadhesin, CUB domain"/>
    <property type="match status" value="1"/>
</dbReference>
<dbReference type="AlphaFoldDB" id="A0A4Y2BX33"/>
<dbReference type="InterPro" id="IPR023415">
    <property type="entry name" value="LDLR_class-A_CS"/>
</dbReference>
<dbReference type="InterPro" id="IPR001314">
    <property type="entry name" value="Peptidase_S1A"/>
</dbReference>
<dbReference type="SUPFAM" id="SSF57424">
    <property type="entry name" value="LDL receptor-like module"/>
    <property type="match status" value="1"/>
</dbReference>
<dbReference type="InterPro" id="IPR018114">
    <property type="entry name" value="TRYPSIN_HIS"/>
</dbReference>
<dbReference type="Pfam" id="PF00057">
    <property type="entry name" value="Ldl_recept_a"/>
    <property type="match status" value="1"/>
</dbReference>
<evidence type="ECO:0000256" key="1">
    <source>
        <dbReference type="ARBA" id="ARBA00022670"/>
    </source>
</evidence>
<gene>
    <name evidence="9" type="primary">OVCH1_0</name>
    <name evidence="9" type="ORF">AVEN_238692_1</name>
</gene>
<dbReference type="InterPro" id="IPR001254">
    <property type="entry name" value="Trypsin_dom"/>
</dbReference>
<feature type="signal peptide" evidence="6">
    <location>
        <begin position="1"/>
        <end position="20"/>
    </location>
</feature>
<feature type="domain" description="Peptidase S1" evidence="8">
    <location>
        <begin position="213"/>
        <end position="374"/>
    </location>
</feature>
<dbReference type="Proteomes" id="UP000499080">
    <property type="component" value="Unassembled WGS sequence"/>
</dbReference>
<proteinExistence type="predicted"/>
<dbReference type="InterPro" id="IPR035914">
    <property type="entry name" value="Sperma_CUB_dom_sf"/>
</dbReference>
<comment type="caution">
    <text evidence="9">The sequence shown here is derived from an EMBL/GenBank/DDBJ whole genome shotgun (WGS) entry which is preliminary data.</text>
</comment>
<dbReference type="Gene3D" id="2.40.10.10">
    <property type="entry name" value="Trypsin-like serine proteases"/>
    <property type="match status" value="1"/>
</dbReference>
<dbReference type="EMBL" id="BGPR01000119">
    <property type="protein sequence ID" value="GBL96329.1"/>
    <property type="molecule type" value="Genomic_DNA"/>
</dbReference>
<dbReference type="PRINTS" id="PR00722">
    <property type="entry name" value="CHYMOTRYPSIN"/>
</dbReference>
<evidence type="ECO:0000256" key="4">
    <source>
        <dbReference type="ARBA" id="ARBA00023157"/>
    </source>
</evidence>
<feature type="chain" id="PRO_5021318134" evidence="6">
    <location>
        <begin position="21"/>
        <end position="374"/>
    </location>
</feature>
<dbReference type="InterPro" id="IPR000859">
    <property type="entry name" value="CUB_dom"/>
</dbReference>
<feature type="disulfide bond" evidence="5">
    <location>
        <begin position="174"/>
        <end position="189"/>
    </location>
</feature>
<name>A0A4Y2BX33_ARAVE</name>
<dbReference type="InterPro" id="IPR009003">
    <property type="entry name" value="Peptidase_S1_PA"/>
</dbReference>
<dbReference type="SUPFAM" id="SSF50494">
    <property type="entry name" value="Trypsin-like serine proteases"/>
    <property type="match status" value="1"/>
</dbReference>